<dbReference type="OrthoDB" id="5324692at2759"/>
<evidence type="ECO:0000313" key="2">
    <source>
        <dbReference type="EMBL" id="OJI96149.1"/>
    </source>
</evidence>
<gene>
    <name evidence="2" type="ORF">ASPVEDRAFT_23174</name>
</gene>
<feature type="compositionally biased region" description="Polar residues" evidence="1">
    <location>
        <begin position="197"/>
        <end position="211"/>
    </location>
</feature>
<feature type="region of interest" description="Disordered" evidence="1">
    <location>
        <begin position="725"/>
        <end position="749"/>
    </location>
</feature>
<keyword evidence="3" id="KW-1185">Reference proteome</keyword>
<feature type="region of interest" description="Disordered" evidence="1">
    <location>
        <begin position="1"/>
        <end position="56"/>
    </location>
</feature>
<dbReference type="EMBL" id="KV878125">
    <property type="protein sequence ID" value="OJI96149.1"/>
    <property type="molecule type" value="Genomic_DNA"/>
</dbReference>
<feature type="region of interest" description="Disordered" evidence="1">
    <location>
        <begin position="73"/>
        <end position="694"/>
    </location>
</feature>
<name>A0A1L9P3Q3_ASPVE</name>
<dbReference type="Proteomes" id="UP000184073">
    <property type="component" value="Unassembled WGS sequence"/>
</dbReference>
<feature type="compositionally biased region" description="Polar residues" evidence="1">
    <location>
        <begin position="434"/>
        <end position="443"/>
    </location>
</feature>
<dbReference type="STRING" id="1036611.A0A1L9P3Q3"/>
<feature type="compositionally biased region" description="Polar residues" evidence="1">
    <location>
        <begin position="520"/>
        <end position="542"/>
    </location>
</feature>
<evidence type="ECO:0000313" key="3">
    <source>
        <dbReference type="Proteomes" id="UP000184073"/>
    </source>
</evidence>
<feature type="compositionally biased region" description="Polar residues" evidence="1">
    <location>
        <begin position="346"/>
        <end position="376"/>
    </location>
</feature>
<feature type="compositionally biased region" description="Basic and acidic residues" evidence="1">
    <location>
        <begin position="589"/>
        <end position="603"/>
    </location>
</feature>
<protein>
    <submittedName>
        <fullName evidence="2">Uncharacterized protein</fullName>
    </submittedName>
</protein>
<feature type="compositionally biased region" description="Polar residues" evidence="1">
    <location>
        <begin position="606"/>
        <end position="626"/>
    </location>
</feature>
<reference evidence="3" key="1">
    <citation type="journal article" date="2017" name="Genome Biol.">
        <title>Comparative genomics reveals high biological diversity and specific adaptations in the industrially and medically important fungal genus Aspergillus.</title>
        <authorList>
            <person name="de Vries R.P."/>
            <person name="Riley R."/>
            <person name="Wiebenga A."/>
            <person name="Aguilar-Osorio G."/>
            <person name="Amillis S."/>
            <person name="Uchima C.A."/>
            <person name="Anderluh G."/>
            <person name="Asadollahi M."/>
            <person name="Askin M."/>
            <person name="Barry K."/>
            <person name="Battaglia E."/>
            <person name="Bayram O."/>
            <person name="Benocci T."/>
            <person name="Braus-Stromeyer S.A."/>
            <person name="Caldana C."/>
            <person name="Canovas D."/>
            <person name="Cerqueira G.C."/>
            <person name="Chen F."/>
            <person name="Chen W."/>
            <person name="Choi C."/>
            <person name="Clum A."/>
            <person name="Dos Santos R.A."/>
            <person name="Damasio A.R."/>
            <person name="Diallinas G."/>
            <person name="Emri T."/>
            <person name="Fekete E."/>
            <person name="Flipphi M."/>
            <person name="Freyberg S."/>
            <person name="Gallo A."/>
            <person name="Gournas C."/>
            <person name="Habgood R."/>
            <person name="Hainaut M."/>
            <person name="Harispe M.L."/>
            <person name="Henrissat B."/>
            <person name="Hilden K.S."/>
            <person name="Hope R."/>
            <person name="Hossain A."/>
            <person name="Karabika E."/>
            <person name="Karaffa L."/>
            <person name="Karanyi Z."/>
            <person name="Krasevec N."/>
            <person name="Kuo A."/>
            <person name="Kusch H."/>
            <person name="LaButti K."/>
            <person name="Lagendijk E.L."/>
            <person name="Lapidus A."/>
            <person name="Levasseur A."/>
            <person name="Lindquist E."/>
            <person name="Lipzen A."/>
            <person name="Logrieco A.F."/>
            <person name="MacCabe A."/>
            <person name="Maekelae M.R."/>
            <person name="Malavazi I."/>
            <person name="Melin P."/>
            <person name="Meyer V."/>
            <person name="Mielnichuk N."/>
            <person name="Miskei M."/>
            <person name="Molnar A.P."/>
            <person name="Mule G."/>
            <person name="Ngan C.Y."/>
            <person name="Orejas M."/>
            <person name="Orosz E."/>
            <person name="Ouedraogo J.P."/>
            <person name="Overkamp K.M."/>
            <person name="Park H.-S."/>
            <person name="Perrone G."/>
            <person name="Piumi F."/>
            <person name="Punt P.J."/>
            <person name="Ram A.F."/>
            <person name="Ramon A."/>
            <person name="Rauscher S."/>
            <person name="Record E."/>
            <person name="Riano-Pachon D.M."/>
            <person name="Robert V."/>
            <person name="Roehrig J."/>
            <person name="Ruller R."/>
            <person name="Salamov A."/>
            <person name="Salih N.S."/>
            <person name="Samson R.A."/>
            <person name="Sandor E."/>
            <person name="Sanguinetti M."/>
            <person name="Schuetze T."/>
            <person name="Sepcic K."/>
            <person name="Shelest E."/>
            <person name="Sherlock G."/>
            <person name="Sophianopoulou V."/>
            <person name="Squina F.M."/>
            <person name="Sun H."/>
            <person name="Susca A."/>
            <person name="Todd R.B."/>
            <person name="Tsang A."/>
            <person name="Unkles S.E."/>
            <person name="van de Wiele N."/>
            <person name="van Rossen-Uffink D."/>
            <person name="Oliveira J.V."/>
            <person name="Vesth T.C."/>
            <person name="Visser J."/>
            <person name="Yu J.-H."/>
            <person name="Zhou M."/>
            <person name="Andersen M.R."/>
            <person name="Archer D.B."/>
            <person name="Baker S.E."/>
            <person name="Benoit I."/>
            <person name="Brakhage A.A."/>
            <person name="Braus G.H."/>
            <person name="Fischer R."/>
            <person name="Frisvad J.C."/>
            <person name="Goldman G.H."/>
            <person name="Houbraken J."/>
            <person name="Oakley B."/>
            <person name="Pocsi I."/>
            <person name="Scazzocchio C."/>
            <person name="Seiboth B."/>
            <person name="vanKuyk P.A."/>
            <person name="Wortman J."/>
            <person name="Dyer P.S."/>
            <person name="Grigoriev I.V."/>
        </authorList>
    </citation>
    <scope>NUCLEOTIDE SEQUENCE [LARGE SCALE GENOMIC DNA]</scope>
    <source>
        <strain evidence="3">CBS 583.65</strain>
    </source>
</reference>
<feature type="compositionally biased region" description="Polar residues" evidence="1">
    <location>
        <begin position="642"/>
        <end position="660"/>
    </location>
</feature>
<dbReference type="GeneID" id="63725036"/>
<accession>A0A1L9P3Q3</accession>
<organism evidence="2 3">
    <name type="scientific">Aspergillus versicolor CBS 583.65</name>
    <dbReference type="NCBI Taxonomy" id="1036611"/>
    <lineage>
        <taxon>Eukaryota</taxon>
        <taxon>Fungi</taxon>
        <taxon>Dikarya</taxon>
        <taxon>Ascomycota</taxon>
        <taxon>Pezizomycotina</taxon>
        <taxon>Eurotiomycetes</taxon>
        <taxon>Eurotiomycetidae</taxon>
        <taxon>Eurotiales</taxon>
        <taxon>Aspergillaceae</taxon>
        <taxon>Aspergillus</taxon>
        <taxon>Aspergillus subgen. Nidulantes</taxon>
    </lineage>
</organism>
<feature type="compositionally biased region" description="Polar residues" evidence="1">
    <location>
        <begin position="91"/>
        <end position="110"/>
    </location>
</feature>
<dbReference type="VEuPathDB" id="FungiDB:ASPVEDRAFT_23174"/>
<feature type="compositionally biased region" description="Basic and acidic residues" evidence="1">
    <location>
        <begin position="383"/>
        <end position="392"/>
    </location>
</feature>
<feature type="compositionally biased region" description="Polar residues" evidence="1">
    <location>
        <begin position="471"/>
        <end position="480"/>
    </location>
</feature>
<evidence type="ECO:0000256" key="1">
    <source>
        <dbReference type="SAM" id="MobiDB-lite"/>
    </source>
</evidence>
<proteinExistence type="predicted"/>
<sequence length="1081" mass="119385">MYLASSLGMPLRWRKRPQYPPGPFVEDEIDSLSRELNGSSHAGELPGYEGAKARGTANQSPLILDVEILSASNASSNAEKKPAQEYGTSGFDANQTSSKMDTKQGPKSNPSPHPAGGTQVQRPGKSHSRSSSKSQDVPPVIRPSKPAYAQVSSPQRPLPGTNKEPIPHRPGSTTRAPGPREDALTPKLPPKPMAYVTQKSQAASFNTSTPSLHREHEQTKAAYPPGHSQPEPDRSSGVRINSLARSAPDVTEKGPSVPSRTPSLRRGKELRKSGSPARYTQSEPTRHSEVRTSSPSKRIPDVARQPPSVSSRAPPMRQDEREYIPTHTAISTRAEPTRDSRVPASLSPQRPVSGVAQQPQVFSSQPYPAPQGSQNGPLPVTHHHAELARDTTARGPPLPPKQLSDATRQSQPTAPRPLPTPPDDVQHKPRPSLASYQPETIVQESGVRVEKLPPRPFPEGPKSIQRPLPTPSESIQYKSFPSSIPPPSSSPDTAPLQPLPLRTIPLHPLPNSPAEGSRMPSKSTTKGPGSVQQALPPKQSTADPRPATSGYASKPVTAHPESVPRPLNRSSTLPVEVNSPPSPGLSVAERLEEKLKLRREQRGSGDFSQTAAVQSKSSDSLASQIPDSRAPPVQPPGGWPSEQPSDSPSTGLSQFPTLDHSTGESKPQPKTAPLKSALRSRSLDRSQSASTKIARRRTVAFAETPVEFPSQALVTVDHETALTRLQTDEDGSSNSSRSSSPNTGLTLAPCPRSIPVAGYQDWHTIEGLDHLDICPSCVKQMRKSKFRDRLILSPVNKSRTEPVRCAMSEPWTRLAWMQTLKKKLERLDLLSEVTRPSLGTKSCTGRIISDQSWYRIIDSDTGSYLPQFNVCSACIRNIKLLWPVHRGTFERSSTPQERVCDFVSDSPRFIRYIDALDLSANRAEQEDSKPELKEFLAYARRKVVLRDCRRSRLIFNTWHYMPQLPEFTVCEDCYDDIVWPLAKARHPMARDFSSVMRLLPGDTGTGTREASCQLYSPRIRAKFNDAVRRDDLPFIRWMAMTRYEAEKRFRDRQDELLEDQRRGYDCSGDLRKNLEDWKRYE</sequence>
<dbReference type="AlphaFoldDB" id="A0A1L9P3Q3"/>
<dbReference type="RefSeq" id="XP_040661912.1">
    <property type="nucleotide sequence ID" value="XM_040809525.1"/>
</dbReference>